<dbReference type="Gene3D" id="3.30.420.10">
    <property type="entry name" value="Ribonuclease H-like superfamily/Ribonuclease H"/>
    <property type="match status" value="1"/>
</dbReference>
<dbReference type="PANTHER" id="PTHR35528:SF3">
    <property type="entry name" value="BLL1675 PROTEIN"/>
    <property type="match status" value="1"/>
</dbReference>
<sequence>MIDFKGAHYPQSVILLAVYFYVRYGVSYRDLEEIMAERGVTVDHATLNRWVVKYSPEAARVAQKRKASTAESWRMDETYIKVRGEWVYLYRAVDRDGQTLDFMLSKRRDTKAAKKFFANALYNNGIPKRITIDKSRSNAAGIKEVNKIFKRLSIPIKIDTVCSKYLNNMIEQDHRFIKRLTRPMLGFKSFASAAATLAGVEAANMIRKGQLGQLKCGFRQFAELAG</sequence>
<dbReference type="RefSeq" id="WP_176867766.1">
    <property type="nucleotide sequence ID" value="NZ_JABXWT010000064.1"/>
</dbReference>
<comment type="function">
    <text evidence="1">Involved in the transposition of the insertion sequence.</text>
</comment>
<dbReference type="InterPro" id="IPR036397">
    <property type="entry name" value="RNaseH_sf"/>
</dbReference>
<feature type="domain" description="Integrase catalytic" evidence="5">
    <location>
        <begin position="52"/>
        <end position="226"/>
    </location>
</feature>
<dbReference type="InterPro" id="IPR047930">
    <property type="entry name" value="Transpos_IS6"/>
</dbReference>
<dbReference type="InterPro" id="IPR001584">
    <property type="entry name" value="Integrase_cat-core"/>
</dbReference>
<evidence type="ECO:0000256" key="3">
    <source>
        <dbReference type="ARBA" id="ARBA00023125"/>
    </source>
</evidence>
<keyword evidence="3" id="KW-0238">DNA-binding</keyword>
<keyword evidence="4" id="KW-0233">DNA recombination</keyword>
<dbReference type="Pfam" id="PF13610">
    <property type="entry name" value="DDE_Tnp_IS240"/>
    <property type="match status" value="1"/>
</dbReference>
<keyword evidence="7" id="KW-1185">Reference proteome</keyword>
<dbReference type="EMBL" id="JABXWT010000064">
    <property type="protein sequence ID" value="NVO58699.1"/>
    <property type="molecule type" value="Genomic_DNA"/>
</dbReference>
<dbReference type="InterPro" id="IPR012337">
    <property type="entry name" value="RNaseH-like_sf"/>
</dbReference>
<name>A0ABX2Q0B5_9RHOB</name>
<evidence type="ECO:0000259" key="5">
    <source>
        <dbReference type="PROSITE" id="PS50994"/>
    </source>
</evidence>
<dbReference type="InterPro" id="IPR052183">
    <property type="entry name" value="IS_Transposase"/>
</dbReference>
<dbReference type="Proteomes" id="UP000630805">
    <property type="component" value="Unassembled WGS sequence"/>
</dbReference>
<protein>
    <submittedName>
        <fullName evidence="6">IS6 family transposase</fullName>
    </submittedName>
</protein>
<keyword evidence="2" id="KW-0815">Transposition</keyword>
<dbReference type="PANTHER" id="PTHR35528">
    <property type="entry name" value="BLL1675 PROTEIN"/>
    <property type="match status" value="1"/>
</dbReference>
<evidence type="ECO:0000256" key="1">
    <source>
        <dbReference type="ARBA" id="ARBA00002286"/>
    </source>
</evidence>
<dbReference type="PROSITE" id="PS50994">
    <property type="entry name" value="INTEGRASE"/>
    <property type="match status" value="1"/>
</dbReference>
<evidence type="ECO:0000313" key="6">
    <source>
        <dbReference type="EMBL" id="NVO58699.1"/>
    </source>
</evidence>
<evidence type="ECO:0000313" key="7">
    <source>
        <dbReference type="Proteomes" id="UP000630805"/>
    </source>
</evidence>
<accession>A0ABX2Q0B5</accession>
<dbReference type="SUPFAM" id="SSF53098">
    <property type="entry name" value="Ribonuclease H-like"/>
    <property type="match status" value="1"/>
</dbReference>
<gene>
    <name evidence="6" type="ORF">HW561_23300</name>
</gene>
<reference evidence="6 7" key="1">
    <citation type="submission" date="2020-06" db="EMBL/GenBank/DDBJ databases">
        <authorList>
            <person name="Cao W.R."/>
        </authorList>
    </citation>
    <scope>NUCLEOTIDE SEQUENCE [LARGE SCALE GENOMIC DNA]</scope>
    <source>
        <strain evidence="6 7">B1Z28</strain>
    </source>
</reference>
<dbReference type="NCBIfam" id="NF033587">
    <property type="entry name" value="transpos_IS6"/>
    <property type="match status" value="1"/>
</dbReference>
<proteinExistence type="predicted"/>
<organism evidence="6 7">
    <name type="scientific">Ruegeria haliotis</name>
    <dbReference type="NCBI Taxonomy" id="2747601"/>
    <lineage>
        <taxon>Bacteria</taxon>
        <taxon>Pseudomonadati</taxon>
        <taxon>Pseudomonadota</taxon>
        <taxon>Alphaproteobacteria</taxon>
        <taxon>Rhodobacterales</taxon>
        <taxon>Roseobacteraceae</taxon>
        <taxon>Ruegeria</taxon>
    </lineage>
</organism>
<evidence type="ECO:0000256" key="2">
    <source>
        <dbReference type="ARBA" id="ARBA00022578"/>
    </source>
</evidence>
<evidence type="ECO:0000256" key="4">
    <source>
        <dbReference type="ARBA" id="ARBA00023172"/>
    </source>
</evidence>
<dbReference type="InterPro" id="IPR032874">
    <property type="entry name" value="DDE_dom"/>
</dbReference>
<comment type="caution">
    <text evidence="6">The sequence shown here is derived from an EMBL/GenBank/DDBJ whole genome shotgun (WGS) entry which is preliminary data.</text>
</comment>